<gene>
    <name evidence="3" type="ordered locus">MCCL_1906</name>
</gene>
<evidence type="ECO:0000256" key="2">
    <source>
        <dbReference type="SAM" id="Phobius"/>
    </source>
</evidence>
<sequence length="132" mass="15415">MLCVAKNVSNLDNDYISEKALRERRKRKNNRVIKKRLFVFGGGLLSILLLLTGVLLYQMSVNNHLKEEHAKQNAEYKRLQEKEIVLREKLKQLNSKEYIEKIARSEYFLSNDGEVIFKLPDNEDSKSDSEGQ</sequence>
<name>B9E8U5_MACCJ</name>
<dbReference type="KEGG" id="mcl:MCCL_1906"/>
<dbReference type="eggNOG" id="COG2919">
    <property type="taxonomic scope" value="Bacteria"/>
</dbReference>
<keyword evidence="2" id="KW-1133">Transmembrane helix</keyword>
<keyword evidence="2" id="KW-0472">Membrane</keyword>
<accession>B9E8U5</accession>
<dbReference type="InterPro" id="IPR039076">
    <property type="entry name" value="DivIC"/>
</dbReference>
<dbReference type="STRING" id="458233.MCCL_1906"/>
<feature type="coiled-coil region" evidence="1">
    <location>
        <begin position="62"/>
        <end position="96"/>
    </location>
</feature>
<dbReference type="HOGENOM" id="CLU_134863_2_1_9"/>
<dbReference type="GO" id="GO:0051301">
    <property type="term" value="P:cell division"/>
    <property type="evidence" value="ECO:0007669"/>
    <property type="project" value="InterPro"/>
</dbReference>
<evidence type="ECO:0000313" key="4">
    <source>
        <dbReference type="Proteomes" id="UP000001383"/>
    </source>
</evidence>
<reference evidence="3 4" key="1">
    <citation type="journal article" date="2009" name="J. Bacteriol.">
        <title>Complete genome sequence of Macrococcus caseolyticus strain JCSCS5402, reflecting the ancestral genome of the human-pathogenic staphylococci.</title>
        <authorList>
            <person name="Baba T."/>
            <person name="Kuwahara-Arai K."/>
            <person name="Uchiyama I."/>
            <person name="Takeuchi F."/>
            <person name="Ito T."/>
            <person name="Hiramatsu K."/>
        </authorList>
    </citation>
    <scope>NUCLEOTIDE SEQUENCE [LARGE SCALE GENOMIC DNA]</scope>
    <source>
        <strain evidence="3 4">JCSC5402</strain>
    </source>
</reference>
<dbReference type="PANTHER" id="PTHR40027">
    <property type="entry name" value="CELL DIVISION PROTEIN DIVIC"/>
    <property type="match status" value="1"/>
</dbReference>
<keyword evidence="2" id="KW-0812">Transmembrane</keyword>
<dbReference type="PANTHER" id="PTHR40027:SF1">
    <property type="entry name" value="CELL DIVISION PROTEIN DIVIC"/>
    <property type="match status" value="1"/>
</dbReference>
<dbReference type="InterPro" id="IPR007060">
    <property type="entry name" value="FtsL/DivIC"/>
</dbReference>
<feature type="transmembrane region" description="Helical" evidence="2">
    <location>
        <begin position="37"/>
        <end position="57"/>
    </location>
</feature>
<keyword evidence="1" id="KW-0175">Coiled coil</keyword>
<organism evidence="3 4">
    <name type="scientific">Macrococcus caseolyticus (strain JCSC5402)</name>
    <name type="common">Macrococcoides caseolyticum</name>
    <dbReference type="NCBI Taxonomy" id="458233"/>
    <lineage>
        <taxon>Bacteria</taxon>
        <taxon>Bacillati</taxon>
        <taxon>Bacillota</taxon>
        <taxon>Bacilli</taxon>
        <taxon>Bacillales</taxon>
        <taxon>Staphylococcaceae</taxon>
        <taxon>Macrococcoides</taxon>
    </lineage>
</organism>
<evidence type="ECO:0008006" key="5">
    <source>
        <dbReference type="Google" id="ProtNLM"/>
    </source>
</evidence>
<dbReference type="EMBL" id="AP009484">
    <property type="protein sequence ID" value="BAH18613.1"/>
    <property type="molecule type" value="Genomic_DNA"/>
</dbReference>
<dbReference type="Proteomes" id="UP000001383">
    <property type="component" value="Chromosome"/>
</dbReference>
<evidence type="ECO:0000256" key="1">
    <source>
        <dbReference type="SAM" id="Coils"/>
    </source>
</evidence>
<evidence type="ECO:0000313" key="3">
    <source>
        <dbReference type="EMBL" id="BAH18613.1"/>
    </source>
</evidence>
<dbReference type="AlphaFoldDB" id="B9E8U5"/>
<protein>
    <recommendedName>
        <fullName evidence="5">Septum formation initiator family protein</fullName>
    </recommendedName>
</protein>
<dbReference type="Pfam" id="PF04977">
    <property type="entry name" value="DivIC"/>
    <property type="match status" value="1"/>
</dbReference>
<proteinExistence type="predicted"/>